<dbReference type="EMBL" id="JASCZI010002017">
    <property type="protein sequence ID" value="MED6115748.1"/>
    <property type="molecule type" value="Genomic_DNA"/>
</dbReference>
<evidence type="ECO:0000313" key="2">
    <source>
        <dbReference type="Proteomes" id="UP001341840"/>
    </source>
</evidence>
<evidence type="ECO:0008006" key="3">
    <source>
        <dbReference type="Google" id="ProtNLM"/>
    </source>
</evidence>
<accession>A0ABU6QV51</accession>
<protein>
    <recommendedName>
        <fullName evidence="3">RNase H type-1 domain-containing protein</fullName>
    </recommendedName>
</protein>
<dbReference type="Proteomes" id="UP001341840">
    <property type="component" value="Unassembled WGS sequence"/>
</dbReference>
<organism evidence="1 2">
    <name type="scientific">Stylosanthes scabra</name>
    <dbReference type="NCBI Taxonomy" id="79078"/>
    <lineage>
        <taxon>Eukaryota</taxon>
        <taxon>Viridiplantae</taxon>
        <taxon>Streptophyta</taxon>
        <taxon>Embryophyta</taxon>
        <taxon>Tracheophyta</taxon>
        <taxon>Spermatophyta</taxon>
        <taxon>Magnoliopsida</taxon>
        <taxon>eudicotyledons</taxon>
        <taxon>Gunneridae</taxon>
        <taxon>Pentapetalae</taxon>
        <taxon>rosids</taxon>
        <taxon>fabids</taxon>
        <taxon>Fabales</taxon>
        <taxon>Fabaceae</taxon>
        <taxon>Papilionoideae</taxon>
        <taxon>50 kb inversion clade</taxon>
        <taxon>dalbergioids sensu lato</taxon>
        <taxon>Dalbergieae</taxon>
        <taxon>Pterocarpus clade</taxon>
        <taxon>Stylosanthes</taxon>
    </lineage>
</organism>
<evidence type="ECO:0000313" key="1">
    <source>
        <dbReference type="EMBL" id="MED6115748.1"/>
    </source>
</evidence>
<sequence>MVVKPQRSSMTYTNLTHEQEKLGNLHLVTFGQVSYLSQTLAPKLTDSPWIIHKVTFGLGIGQTPNVTQASSKHDSPSQDKATFELSFMTWPKRGAPRPKSINPRETITLTHFYYLIRSGALAGGESETPQGFRASQKKWYRMFFAIIWIVWTSRNEKIFESKNTNAESSWARAKALVNIWSQDRKQQTIKLRIRQEKMVDSKWSWWCCVKFRAESSKYSIGGYLQQMDGTIKCLLGRCCEEKSDGEALIKSLDEMVQFVLEEVGVKEEDLAIIIDNKNIVKWLNDENKIGWQS</sequence>
<name>A0ABU6QV51_9FABA</name>
<gene>
    <name evidence="1" type="ORF">PIB30_093675</name>
</gene>
<proteinExistence type="predicted"/>
<reference evidence="1 2" key="1">
    <citation type="journal article" date="2023" name="Plants (Basel)">
        <title>Bridging the Gap: Combining Genomics and Transcriptomics Approaches to Understand Stylosanthes scabra, an Orphan Legume from the Brazilian Caatinga.</title>
        <authorList>
            <person name="Ferreira-Neto J.R.C."/>
            <person name="da Silva M.D."/>
            <person name="Binneck E."/>
            <person name="de Melo N.F."/>
            <person name="da Silva R.H."/>
            <person name="de Melo A.L.T.M."/>
            <person name="Pandolfi V."/>
            <person name="Bustamante F.O."/>
            <person name="Brasileiro-Vidal A.C."/>
            <person name="Benko-Iseppon A.M."/>
        </authorList>
    </citation>
    <scope>NUCLEOTIDE SEQUENCE [LARGE SCALE GENOMIC DNA]</scope>
    <source>
        <tissue evidence="1">Leaves</tissue>
    </source>
</reference>
<keyword evidence="2" id="KW-1185">Reference proteome</keyword>
<comment type="caution">
    <text evidence="1">The sequence shown here is derived from an EMBL/GenBank/DDBJ whole genome shotgun (WGS) entry which is preliminary data.</text>
</comment>